<sequence length="112" mass="12678">MKSLAMITMSSSKPVALRSSSDFFVLVTISCIAFYRAPIGLSLVAKMRKHHLAQLCTLVTLVLHNINPVCQCCTSVRPLHNSCRLIDGYRPETQNTLYYLWCDRKCGKNQQK</sequence>
<dbReference type="Proteomes" id="UP000799439">
    <property type="component" value="Unassembled WGS sequence"/>
</dbReference>
<dbReference type="EMBL" id="ML996092">
    <property type="protein sequence ID" value="KAF2149029.1"/>
    <property type="molecule type" value="Genomic_DNA"/>
</dbReference>
<comment type="caution">
    <text evidence="1">The sequence shown here is derived from an EMBL/GenBank/DDBJ whole genome shotgun (WGS) entry which is preliminary data.</text>
</comment>
<keyword evidence="2" id="KW-1185">Reference proteome</keyword>
<name>A0A9P4IY88_9PEZI</name>
<proteinExistence type="predicted"/>
<reference evidence="1" key="1">
    <citation type="journal article" date="2020" name="Stud. Mycol.">
        <title>101 Dothideomycetes genomes: a test case for predicting lifestyles and emergence of pathogens.</title>
        <authorList>
            <person name="Haridas S."/>
            <person name="Albert R."/>
            <person name="Binder M."/>
            <person name="Bloem J."/>
            <person name="Labutti K."/>
            <person name="Salamov A."/>
            <person name="Andreopoulos B."/>
            <person name="Baker S."/>
            <person name="Barry K."/>
            <person name="Bills G."/>
            <person name="Bluhm B."/>
            <person name="Cannon C."/>
            <person name="Castanera R."/>
            <person name="Culley D."/>
            <person name="Daum C."/>
            <person name="Ezra D."/>
            <person name="Gonzalez J."/>
            <person name="Henrissat B."/>
            <person name="Kuo A."/>
            <person name="Liang C."/>
            <person name="Lipzen A."/>
            <person name="Lutzoni F."/>
            <person name="Magnuson J."/>
            <person name="Mondo S."/>
            <person name="Nolan M."/>
            <person name="Ohm R."/>
            <person name="Pangilinan J."/>
            <person name="Park H.-J."/>
            <person name="Ramirez L."/>
            <person name="Alfaro M."/>
            <person name="Sun H."/>
            <person name="Tritt A."/>
            <person name="Yoshinaga Y."/>
            <person name="Zwiers L.-H."/>
            <person name="Turgeon B."/>
            <person name="Goodwin S."/>
            <person name="Spatafora J."/>
            <person name="Crous P."/>
            <person name="Grigoriev I."/>
        </authorList>
    </citation>
    <scope>NUCLEOTIDE SEQUENCE</scope>
    <source>
        <strain evidence="1">CBS 260.36</strain>
    </source>
</reference>
<gene>
    <name evidence="1" type="ORF">K461DRAFT_56551</name>
</gene>
<accession>A0A9P4IY88</accession>
<evidence type="ECO:0000313" key="1">
    <source>
        <dbReference type="EMBL" id="KAF2149029.1"/>
    </source>
</evidence>
<organism evidence="1 2">
    <name type="scientific">Myriangium duriaei CBS 260.36</name>
    <dbReference type="NCBI Taxonomy" id="1168546"/>
    <lineage>
        <taxon>Eukaryota</taxon>
        <taxon>Fungi</taxon>
        <taxon>Dikarya</taxon>
        <taxon>Ascomycota</taxon>
        <taxon>Pezizomycotina</taxon>
        <taxon>Dothideomycetes</taxon>
        <taxon>Dothideomycetidae</taxon>
        <taxon>Myriangiales</taxon>
        <taxon>Myriangiaceae</taxon>
        <taxon>Myriangium</taxon>
    </lineage>
</organism>
<evidence type="ECO:0000313" key="2">
    <source>
        <dbReference type="Proteomes" id="UP000799439"/>
    </source>
</evidence>
<protein>
    <submittedName>
        <fullName evidence="1">Uncharacterized protein</fullName>
    </submittedName>
</protein>
<dbReference type="AlphaFoldDB" id="A0A9P4IY88"/>